<dbReference type="SUPFAM" id="SSF55021">
    <property type="entry name" value="ACT-like"/>
    <property type="match status" value="1"/>
</dbReference>
<dbReference type="EMBL" id="FUYE01000012">
    <property type="protein sequence ID" value="SKB01443.1"/>
    <property type="molecule type" value="Genomic_DNA"/>
</dbReference>
<dbReference type="NCBIfam" id="NF002169">
    <property type="entry name" value="PRK01002.1"/>
    <property type="match status" value="1"/>
</dbReference>
<protein>
    <recommendedName>
        <fullName evidence="8">Putative nickel-responsive regulator</fullName>
    </recommendedName>
</protein>
<dbReference type="PANTHER" id="PTHR34719">
    <property type="entry name" value="NICKEL-RESPONSIVE REGULATOR"/>
    <property type="match status" value="1"/>
</dbReference>
<accession>A0A1T4YIA6</accession>
<dbReference type="InterPro" id="IPR002145">
    <property type="entry name" value="CopG"/>
</dbReference>
<dbReference type="RefSeq" id="WP_078814560.1">
    <property type="nucleotide sequence ID" value="NZ_FUYE01000012.1"/>
</dbReference>
<dbReference type="Pfam" id="PF08753">
    <property type="entry name" value="NikR_C"/>
    <property type="match status" value="1"/>
</dbReference>
<keyword evidence="12" id="KW-1185">Reference proteome</keyword>
<dbReference type="CDD" id="cd22231">
    <property type="entry name" value="RHH_NikR_HicB-like"/>
    <property type="match status" value="1"/>
</dbReference>
<organism evidence="11 12">
    <name type="scientific">Prosthecobacter debontii</name>
    <dbReference type="NCBI Taxonomy" id="48467"/>
    <lineage>
        <taxon>Bacteria</taxon>
        <taxon>Pseudomonadati</taxon>
        <taxon>Verrucomicrobiota</taxon>
        <taxon>Verrucomicrobiia</taxon>
        <taxon>Verrucomicrobiales</taxon>
        <taxon>Verrucomicrobiaceae</taxon>
        <taxon>Prosthecobacter</taxon>
    </lineage>
</organism>
<evidence type="ECO:0000256" key="3">
    <source>
        <dbReference type="ARBA" id="ARBA00022596"/>
    </source>
</evidence>
<feature type="domain" description="Ribbon-helix-helix protein CopG" evidence="9">
    <location>
        <begin position="13"/>
        <end position="52"/>
    </location>
</feature>
<comment type="function">
    <text evidence="8">Transcriptional regulator.</text>
</comment>
<dbReference type="InterPro" id="IPR027271">
    <property type="entry name" value="Acetolactate_synth/TF_NikR_C"/>
</dbReference>
<evidence type="ECO:0000256" key="6">
    <source>
        <dbReference type="ARBA" id="ARBA00023125"/>
    </source>
</evidence>
<comment type="caution">
    <text evidence="8">Lacks conserved residue(s) required for the propagation of feature annotation.</text>
</comment>
<dbReference type="GO" id="GO:0016151">
    <property type="term" value="F:nickel cation binding"/>
    <property type="evidence" value="ECO:0007669"/>
    <property type="project" value="UniProtKB-UniRule"/>
</dbReference>
<dbReference type="InterPro" id="IPR050192">
    <property type="entry name" value="CopG/NikR_regulator"/>
</dbReference>
<evidence type="ECO:0000256" key="7">
    <source>
        <dbReference type="ARBA" id="ARBA00023163"/>
    </source>
</evidence>
<dbReference type="Pfam" id="PF01402">
    <property type="entry name" value="RHH_1"/>
    <property type="match status" value="1"/>
</dbReference>
<dbReference type="InterPro" id="IPR014864">
    <property type="entry name" value="TF_NikR_Ni-bd_C"/>
</dbReference>
<reference evidence="12" key="1">
    <citation type="submission" date="2017-02" db="EMBL/GenBank/DDBJ databases">
        <authorList>
            <person name="Varghese N."/>
            <person name="Submissions S."/>
        </authorList>
    </citation>
    <scope>NUCLEOTIDE SEQUENCE [LARGE SCALE GENOMIC DNA]</scope>
    <source>
        <strain evidence="12">ATCC 700200</strain>
    </source>
</reference>
<dbReference type="AlphaFoldDB" id="A0A1T4YIA6"/>
<dbReference type="InterPro" id="IPR013321">
    <property type="entry name" value="Arc_rbn_hlx_hlx"/>
</dbReference>
<evidence type="ECO:0000256" key="2">
    <source>
        <dbReference type="ARBA" id="ARBA00008478"/>
    </source>
</evidence>
<keyword evidence="5 8" id="KW-0805">Transcription regulation</keyword>
<dbReference type="GO" id="GO:0010045">
    <property type="term" value="P:response to nickel cation"/>
    <property type="evidence" value="ECO:0007669"/>
    <property type="project" value="InterPro"/>
</dbReference>
<comment type="cofactor">
    <cofactor evidence="1">
        <name>Ni(2+)</name>
        <dbReference type="ChEBI" id="CHEBI:49786"/>
    </cofactor>
</comment>
<evidence type="ECO:0000259" key="9">
    <source>
        <dbReference type="Pfam" id="PF01402"/>
    </source>
</evidence>
<dbReference type="NCBIfam" id="NF002815">
    <property type="entry name" value="PRK02967.1"/>
    <property type="match status" value="1"/>
</dbReference>
<comment type="similarity">
    <text evidence="2 8">Belongs to the transcriptional regulatory CopG/NikR family.</text>
</comment>
<dbReference type="InterPro" id="IPR022988">
    <property type="entry name" value="Ni_resp_reg_NikR"/>
</dbReference>
<dbReference type="Gene3D" id="3.30.70.1150">
    <property type="entry name" value="ACT-like. Chain A, domain 2"/>
    <property type="match status" value="1"/>
</dbReference>
<feature type="domain" description="Transcription factor NikR nickel binding C-terminal" evidence="10">
    <location>
        <begin position="63"/>
        <end position="138"/>
    </location>
</feature>
<dbReference type="InterPro" id="IPR045865">
    <property type="entry name" value="ACT-like_dom_sf"/>
</dbReference>
<evidence type="ECO:0000256" key="8">
    <source>
        <dbReference type="HAMAP-Rule" id="MF_00476"/>
    </source>
</evidence>
<dbReference type="PANTHER" id="PTHR34719:SF2">
    <property type="entry name" value="NICKEL-RESPONSIVE REGULATOR"/>
    <property type="match status" value="1"/>
</dbReference>
<dbReference type="Proteomes" id="UP000190774">
    <property type="component" value="Unassembled WGS sequence"/>
</dbReference>
<dbReference type="OrthoDB" id="9806294at2"/>
<dbReference type="STRING" id="48467.SAMN02745166_03372"/>
<evidence type="ECO:0000256" key="1">
    <source>
        <dbReference type="ARBA" id="ARBA00001967"/>
    </source>
</evidence>
<dbReference type="GO" id="GO:0003677">
    <property type="term" value="F:DNA binding"/>
    <property type="evidence" value="ECO:0007669"/>
    <property type="project" value="UniProtKB-KW"/>
</dbReference>
<evidence type="ECO:0000313" key="12">
    <source>
        <dbReference type="Proteomes" id="UP000190774"/>
    </source>
</evidence>
<keyword evidence="4" id="KW-0479">Metal-binding</keyword>
<evidence type="ECO:0000313" key="11">
    <source>
        <dbReference type="EMBL" id="SKB01443.1"/>
    </source>
</evidence>
<evidence type="ECO:0000256" key="5">
    <source>
        <dbReference type="ARBA" id="ARBA00023015"/>
    </source>
</evidence>
<evidence type="ECO:0000256" key="4">
    <source>
        <dbReference type="ARBA" id="ARBA00022723"/>
    </source>
</evidence>
<dbReference type="HAMAP" id="MF_00476">
    <property type="entry name" value="NikR"/>
    <property type="match status" value="1"/>
</dbReference>
<keyword evidence="6 8" id="KW-0238">DNA-binding</keyword>
<dbReference type="Gene3D" id="1.10.1220.10">
    <property type="entry name" value="Met repressor-like"/>
    <property type="match status" value="1"/>
</dbReference>
<dbReference type="NCBIfam" id="NF003381">
    <property type="entry name" value="PRK04460.1"/>
    <property type="match status" value="1"/>
</dbReference>
<dbReference type="GO" id="GO:0003700">
    <property type="term" value="F:DNA-binding transcription factor activity"/>
    <property type="evidence" value="ECO:0007669"/>
    <property type="project" value="UniProtKB-UniRule"/>
</dbReference>
<dbReference type="InterPro" id="IPR010985">
    <property type="entry name" value="Ribbon_hlx_hlx"/>
</dbReference>
<sequence length="162" mass="18205">MSSDSAKPENAQRITISLPDALFHQFEELMEERGFQNRSQAISEVLSQHIADYYSLKGNRMMAGTITLFYDHKRPGLKQQIADIQHENIRHVISSLHVLLENSNTMEVILVQGPAKRLRQIANQLLACKGVLAGRLNLSRTLLPPIQTQMEEPPPATPPEGQ</sequence>
<proteinExistence type="inferred from homology"/>
<dbReference type="SUPFAM" id="SSF47598">
    <property type="entry name" value="Ribbon-helix-helix"/>
    <property type="match status" value="1"/>
</dbReference>
<name>A0A1T4YIA6_9BACT</name>
<evidence type="ECO:0000259" key="10">
    <source>
        <dbReference type="Pfam" id="PF08753"/>
    </source>
</evidence>
<gene>
    <name evidence="11" type="ORF">SAMN02745166_03372</name>
</gene>
<keyword evidence="3" id="KW-0533">Nickel</keyword>
<keyword evidence="7 8" id="KW-0804">Transcription</keyword>